<dbReference type="SUPFAM" id="SSF52540">
    <property type="entry name" value="P-loop containing nucleoside triphosphate hydrolases"/>
    <property type="match status" value="1"/>
</dbReference>
<feature type="region of interest" description="Disordered" evidence="12">
    <location>
        <begin position="137"/>
        <end position="161"/>
    </location>
</feature>
<dbReference type="AlphaFoldDB" id="A0A2V3J1W4"/>
<keyword evidence="7" id="KW-0067">ATP-binding</keyword>
<dbReference type="PANTHER" id="PTHR19306">
    <property type="entry name" value="STRUCTURAL MAINTENANCE OF CHROMOSOMES 5,6 SMC5, SMC6"/>
    <property type="match status" value="1"/>
</dbReference>
<keyword evidence="8" id="KW-0175">Coiled coil</keyword>
<proteinExistence type="inferred from homology"/>
<name>A0A2V3J1W4_9FLOR</name>
<keyword evidence="5" id="KW-0547">Nucleotide-binding</keyword>
<keyword evidence="11" id="KW-0539">Nucleus</keyword>
<protein>
    <submittedName>
        <fullName evidence="13">Structural maintenance of chromosomes protein 6A</fullName>
    </submittedName>
</protein>
<evidence type="ECO:0000256" key="12">
    <source>
        <dbReference type="SAM" id="MobiDB-lite"/>
    </source>
</evidence>
<dbReference type="GO" id="GO:0003684">
    <property type="term" value="F:damaged DNA binding"/>
    <property type="evidence" value="ECO:0007669"/>
    <property type="project" value="TreeGrafter"/>
</dbReference>
<comment type="subcellular location">
    <subcellularLocation>
        <location evidence="2">Chromosome</location>
    </subcellularLocation>
    <subcellularLocation>
        <location evidence="1">Nucleus</location>
    </subcellularLocation>
</comment>
<evidence type="ECO:0000256" key="11">
    <source>
        <dbReference type="ARBA" id="ARBA00023242"/>
    </source>
</evidence>
<gene>
    <name evidence="13" type="ORF">BWQ96_01809</name>
</gene>
<comment type="similarity">
    <text evidence="3">Belongs to the SMC family. SMC6 subfamily.</text>
</comment>
<evidence type="ECO:0000256" key="8">
    <source>
        <dbReference type="ARBA" id="ARBA00023054"/>
    </source>
</evidence>
<comment type="caution">
    <text evidence="13">The sequence shown here is derived from an EMBL/GenBank/DDBJ whole genome shotgun (WGS) entry which is preliminary data.</text>
</comment>
<dbReference type="Gene3D" id="3.40.50.300">
    <property type="entry name" value="P-loop containing nucleotide triphosphate hydrolases"/>
    <property type="match status" value="1"/>
</dbReference>
<dbReference type="GO" id="GO:0003697">
    <property type="term" value="F:single-stranded DNA binding"/>
    <property type="evidence" value="ECO:0007669"/>
    <property type="project" value="TreeGrafter"/>
</dbReference>
<dbReference type="GO" id="GO:0030915">
    <property type="term" value="C:Smc5-Smc6 complex"/>
    <property type="evidence" value="ECO:0007669"/>
    <property type="project" value="TreeGrafter"/>
</dbReference>
<evidence type="ECO:0000256" key="9">
    <source>
        <dbReference type="ARBA" id="ARBA00023172"/>
    </source>
</evidence>
<sequence>MVRSHFRQFLSAKGHTGNIRFGTNSNGEGELSITTQLQHHEIRNGERHTIEKLSSMSGGERSYTTLAFILALAEICQMPVRVFDEIDVFQDDATRRVAFKKMTDFCTAYLSDKQIIIITPQKLPHLENSPSIKIQVLEPPRPQTDSSGRRQSTIDEFSRDF</sequence>
<dbReference type="STRING" id="448386.A0A2V3J1W4"/>
<evidence type="ECO:0000313" key="14">
    <source>
        <dbReference type="Proteomes" id="UP000247409"/>
    </source>
</evidence>
<evidence type="ECO:0000256" key="1">
    <source>
        <dbReference type="ARBA" id="ARBA00004123"/>
    </source>
</evidence>
<evidence type="ECO:0000313" key="13">
    <source>
        <dbReference type="EMBL" id="PXF48349.1"/>
    </source>
</evidence>
<dbReference type="GO" id="GO:0005634">
    <property type="term" value="C:nucleus"/>
    <property type="evidence" value="ECO:0007669"/>
    <property type="project" value="UniProtKB-SubCell"/>
</dbReference>
<dbReference type="GO" id="GO:0000724">
    <property type="term" value="P:double-strand break repair via homologous recombination"/>
    <property type="evidence" value="ECO:0007669"/>
    <property type="project" value="TreeGrafter"/>
</dbReference>
<keyword evidence="14" id="KW-1185">Reference proteome</keyword>
<evidence type="ECO:0000256" key="5">
    <source>
        <dbReference type="ARBA" id="ARBA00022741"/>
    </source>
</evidence>
<dbReference type="Proteomes" id="UP000247409">
    <property type="component" value="Unassembled WGS sequence"/>
</dbReference>
<keyword evidence="6" id="KW-0227">DNA damage</keyword>
<evidence type="ECO:0000256" key="3">
    <source>
        <dbReference type="ARBA" id="ARBA00006793"/>
    </source>
</evidence>
<dbReference type="GO" id="GO:0005524">
    <property type="term" value="F:ATP binding"/>
    <property type="evidence" value="ECO:0007669"/>
    <property type="project" value="UniProtKB-KW"/>
</dbReference>
<organism evidence="13 14">
    <name type="scientific">Gracilariopsis chorda</name>
    <dbReference type="NCBI Taxonomy" id="448386"/>
    <lineage>
        <taxon>Eukaryota</taxon>
        <taxon>Rhodophyta</taxon>
        <taxon>Florideophyceae</taxon>
        <taxon>Rhodymeniophycidae</taxon>
        <taxon>Gracilariales</taxon>
        <taxon>Gracilariaceae</taxon>
        <taxon>Gracilariopsis</taxon>
    </lineage>
</organism>
<dbReference type="PANTHER" id="PTHR19306:SF6">
    <property type="entry name" value="STRUCTURAL MAINTENANCE OF CHROMOSOMES PROTEIN 6"/>
    <property type="match status" value="1"/>
</dbReference>
<evidence type="ECO:0000256" key="4">
    <source>
        <dbReference type="ARBA" id="ARBA00022454"/>
    </source>
</evidence>
<keyword evidence="9" id="KW-0233">DNA recombination</keyword>
<dbReference type="OrthoDB" id="10072614at2759"/>
<evidence type="ECO:0000256" key="2">
    <source>
        <dbReference type="ARBA" id="ARBA00004286"/>
    </source>
</evidence>
<feature type="compositionally biased region" description="Basic and acidic residues" evidence="12">
    <location>
        <begin position="152"/>
        <end position="161"/>
    </location>
</feature>
<accession>A0A2V3J1W4</accession>
<evidence type="ECO:0000256" key="6">
    <source>
        <dbReference type="ARBA" id="ARBA00022763"/>
    </source>
</evidence>
<evidence type="ECO:0000256" key="7">
    <source>
        <dbReference type="ARBA" id="ARBA00022840"/>
    </source>
</evidence>
<keyword evidence="10" id="KW-0234">DNA repair</keyword>
<keyword evidence="4" id="KW-0158">Chromosome</keyword>
<dbReference type="InterPro" id="IPR027417">
    <property type="entry name" value="P-loop_NTPase"/>
</dbReference>
<dbReference type="GO" id="GO:0035861">
    <property type="term" value="C:site of double-strand break"/>
    <property type="evidence" value="ECO:0007669"/>
    <property type="project" value="TreeGrafter"/>
</dbReference>
<reference evidence="13 14" key="1">
    <citation type="journal article" date="2018" name="Mol. Biol. Evol.">
        <title>Analysis of the draft genome of the red seaweed Gracilariopsis chorda provides insights into genome size evolution in Rhodophyta.</title>
        <authorList>
            <person name="Lee J."/>
            <person name="Yang E.C."/>
            <person name="Graf L."/>
            <person name="Yang J.H."/>
            <person name="Qiu H."/>
            <person name="Zel Zion U."/>
            <person name="Chan C.X."/>
            <person name="Stephens T.G."/>
            <person name="Weber A.P.M."/>
            <person name="Boo G.H."/>
            <person name="Boo S.M."/>
            <person name="Kim K.M."/>
            <person name="Shin Y."/>
            <person name="Jung M."/>
            <person name="Lee S.J."/>
            <person name="Yim H.S."/>
            <person name="Lee J.H."/>
            <person name="Bhattacharya D."/>
            <person name="Yoon H.S."/>
        </authorList>
    </citation>
    <scope>NUCLEOTIDE SEQUENCE [LARGE SCALE GENOMIC DNA]</scope>
    <source>
        <strain evidence="13 14">SKKU-2015</strain>
        <tissue evidence="13">Whole body</tissue>
    </source>
</reference>
<dbReference type="EMBL" id="NBIV01000014">
    <property type="protein sequence ID" value="PXF48349.1"/>
    <property type="molecule type" value="Genomic_DNA"/>
</dbReference>
<evidence type="ECO:0000256" key="10">
    <source>
        <dbReference type="ARBA" id="ARBA00023204"/>
    </source>
</evidence>